<sequence>MNLLFNGFGTAAVTGLVESFVSAPDGGTVYWIRDNLGEEQQVSRDGLLVLDHQEVLQLNPDVVPPVQQEVSWSDELLQCYARIKPVVLKMQDRLDRYGPAVSYAQRETTLRKHFNYWLRFLTQRKIEGFICSNVPHETVDYIVYELCQALGIRTVFFYQWTPDVLLPLRRIAQLGEQSTRPVSILGEADVQLLIATEIRIQKQYETGRERTPFYMQTGIVRRQKQRRERHWIRRALTKVRTDWRRMVSPSGLRYAWYLLAEKRFLQVRADRTFAERYAAIATDTPDLDQPYIYLALHYQPEATTSPLGGVFVDQYLMVDALLAAFPEQVQVYVKEHPAQGLVGRGEGYCELFAASPRLHFIASGVSSLRLRQHAVAVATVTGTVGYESIWLGIPVLAFGLTYYLGGPGVYSVTSVDTARRAATEIMQRSPSKPEGQGRAFTAALLARTLPANCDAYYHENSVLGLAVAHNVRVIGDEIRAQLTAPAPPPL</sequence>
<dbReference type="Pfam" id="PF05159">
    <property type="entry name" value="Capsule_synth"/>
    <property type="match status" value="1"/>
</dbReference>
<proteinExistence type="predicted"/>
<dbReference type="InterPro" id="IPR007833">
    <property type="entry name" value="Capsule_polysaccharide_synth"/>
</dbReference>
<accession>A0ABM9AXK5</accession>
<organism evidence="1 2">
    <name type="scientific">Neolewinella maritima</name>
    <dbReference type="NCBI Taxonomy" id="1383882"/>
    <lineage>
        <taxon>Bacteria</taxon>
        <taxon>Pseudomonadati</taxon>
        <taxon>Bacteroidota</taxon>
        <taxon>Saprospiria</taxon>
        <taxon>Saprospirales</taxon>
        <taxon>Lewinellaceae</taxon>
        <taxon>Neolewinella</taxon>
    </lineage>
</organism>
<protein>
    <recommendedName>
        <fullName evidence="3">Capsule biosynthesis protein</fullName>
    </recommendedName>
</protein>
<reference evidence="1" key="1">
    <citation type="submission" date="2021-12" db="EMBL/GenBank/DDBJ databases">
        <authorList>
            <person name="Rodrigo-Torres L."/>
            <person name="Arahal R. D."/>
            <person name="Lucena T."/>
        </authorList>
    </citation>
    <scope>NUCLEOTIDE SEQUENCE</scope>
    <source>
        <strain evidence="1">CECT 8419</strain>
    </source>
</reference>
<evidence type="ECO:0000313" key="2">
    <source>
        <dbReference type="Proteomes" id="UP000837803"/>
    </source>
</evidence>
<evidence type="ECO:0000313" key="1">
    <source>
        <dbReference type="EMBL" id="CAH0998983.1"/>
    </source>
</evidence>
<dbReference type="Proteomes" id="UP000837803">
    <property type="component" value="Unassembled WGS sequence"/>
</dbReference>
<evidence type="ECO:0008006" key="3">
    <source>
        <dbReference type="Google" id="ProtNLM"/>
    </source>
</evidence>
<dbReference type="EMBL" id="CAKLPZ010000001">
    <property type="protein sequence ID" value="CAH0998983.1"/>
    <property type="molecule type" value="Genomic_DNA"/>
</dbReference>
<name>A0ABM9AXK5_9BACT</name>
<comment type="caution">
    <text evidence="1">The sequence shown here is derived from an EMBL/GenBank/DDBJ whole genome shotgun (WGS) entry which is preliminary data.</text>
</comment>
<keyword evidence="2" id="KW-1185">Reference proteome</keyword>
<dbReference type="RefSeq" id="WP_238749183.1">
    <property type="nucleotide sequence ID" value="NZ_CAKLPZ010000001.1"/>
</dbReference>
<gene>
    <name evidence="1" type="ORF">LEM8419_00278</name>
</gene>